<accession>A0A9P7GHN7</accession>
<keyword evidence="3" id="KW-0238">DNA-binding</keyword>
<dbReference type="AlphaFoldDB" id="A0A9P7GHN7"/>
<dbReference type="GO" id="GO:0005634">
    <property type="term" value="C:nucleus"/>
    <property type="evidence" value="ECO:0007669"/>
    <property type="project" value="TreeGrafter"/>
</dbReference>
<evidence type="ECO:0000256" key="1">
    <source>
        <dbReference type="ARBA" id="ARBA00022574"/>
    </source>
</evidence>
<proteinExistence type="inferred from homology"/>
<dbReference type="GO" id="GO:0003677">
    <property type="term" value="F:DNA binding"/>
    <property type="evidence" value="ECO:0007669"/>
    <property type="project" value="UniProtKB-UniRule"/>
</dbReference>
<dbReference type="Gene3D" id="2.130.10.10">
    <property type="entry name" value="YVTN repeat-like/Quinoprotein amine dehydrogenase"/>
    <property type="match status" value="1"/>
</dbReference>
<evidence type="ECO:0000256" key="2">
    <source>
        <dbReference type="ARBA" id="ARBA00022737"/>
    </source>
</evidence>
<dbReference type="PANTHER" id="PTHR14773:SF0">
    <property type="entry name" value="WD REPEAT-CONTAINING PROTEIN 76"/>
    <property type="match status" value="1"/>
</dbReference>
<evidence type="ECO:0000313" key="6">
    <source>
        <dbReference type="Proteomes" id="UP000717328"/>
    </source>
</evidence>
<comment type="function">
    <text evidence="3">DNA-binding protein that binds to both single- and double-stranded DNA. Binds preferentially to UV-damaged DNA. May be involved in DNA-metabolic processes.</text>
</comment>
<dbReference type="EMBL" id="JABCKI010000369">
    <property type="protein sequence ID" value="KAG5650769.1"/>
    <property type="molecule type" value="Genomic_DNA"/>
</dbReference>
<dbReference type="OrthoDB" id="9890280at2759"/>
<dbReference type="PANTHER" id="PTHR14773">
    <property type="entry name" value="WD REPEAT-CONTAINING PROTEIN 76"/>
    <property type="match status" value="1"/>
</dbReference>
<name>A0A9P7GHN7_9AGAR</name>
<keyword evidence="2" id="KW-0677">Repeat</keyword>
<dbReference type="GO" id="GO:0006974">
    <property type="term" value="P:DNA damage response"/>
    <property type="evidence" value="ECO:0007669"/>
    <property type="project" value="UniProtKB-KW"/>
</dbReference>
<gene>
    <name evidence="5" type="ORF">H0H81_011108</name>
</gene>
<feature type="compositionally biased region" description="Low complexity" evidence="4">
    <location>
        <begin position="37"/>
        <end position="48"/>
    </location>
</feature>
<organism evidence="5 6">
    <name type="scientific">Sphagnurus paluster</name>
    <dbReference type="NCBI Taxonomy" id="117069"/>
    <lineage>
        <taxon>Eukaryota</taxon>
        <taxon>Fungi</taxon>
        <taxon>Dikarya</taxon>
        <taxon>Basidiomycota</taxon>
        <taxon>Agaricomycotina</taxon>
        <taxon>Agaricomycetes</taxon>
        <taxon>Agaricomycetidae</taxon>
        <taxon>Agaricales</taxon>
        <taxon>Tricholomatineae</taxon>
        <taxon>Lyophyllaceae</taxon>
        <taxon>Sphagnurus</taxon>
    </lineage>
</organism>
<keyword evidence="1 3" id="KW-0853">WD repeat</keyword>
<comment type="similarity">
    <text evidence="3">Belongs to the WD repeat DDB2/WDR76 family.</text>
</comment>
<comment type="caution">
    <text evidence="5">The sequence shown here is derived from an EMBL/GenBank/DDBJ whole genome shotgun (WGS) entry which is preliminary data.</text>
</comment>
<dbReference type="Proteomes" id="UP000717328">
    <property type="component" value="Unassembled WGS sequence"/>
</dbReference>
<reference evidence="5" key="1">
    <citation type="submission" date="2021-02" db="EMBL/GenBank/DDBJ databases">
        <authorList>
            <person name="Nieuwenhuis M."/>
            <person name="Van De Peppel L.J.J."/>
        </authorList>
    </citation>
    <scope>NUCLEOTIDE SEQUENCE</scope>
    <source>
        <strain evidence="5">D49</strain>
    </source>
</reference>
<dbReference type="SUPFAM" id="SSF63829">
    <property type="entry name" value="Calcium-dependent phosphotriesterase"/>
    <property type="match status" value="1"/>
</dbReference>
<keyword evidence="3" id="KW-0227">DNA damage</keyword>
<dbReference type="InterPro" id="IPR050853">
    <property type="entry name" value="WD_repeat_DNA-damage-binding"/>
</dbReference>
<feature type="region of interest" description="Disordered" evidence="4">
    <location>
        <begin position="33"/>
        <end position="90"/>
    </location>
</feature>
<keyword evidence="6" id="KW-1185">Reference proteome</keyword>
<dbReference type="InterPro" id="IPR015943">
    <property type="entry name" value="WD40/YVTN_repeat-like_dom_sf"/>
</dbReference>
<reference evidence="5" key="2">
    <citation type="submission" date="2021-10" db="EMBL/GenBank/DDBJ databases">
        <title>Phylogenomics reveals ancestral predisposition of the termite-cultivated fungus Termitomyces towards a domesticated lifestyle.</title>
        <authorList>
            <person name="Auxier B."/>
            <person name="Grum-Grzhimaylo A."/>
            <person name="Cardenas M.E."/>
            <person name="Lodge J.D."/>
            <person name="Laessoe T."/>
            <person name="Pedersen O."/>
            <person name="Smith M.E."/>
            <person name="Kuyper T.W."/>
            <person name="Franco-Molano E.A."/>
            <person name="Baroni T.J."/>
            <person name="Aanen D.K."/>
        </authorList>
    </citation>
    <scope>NUCLEOTIDE SEQUENCE</scope>
    <source>
        <strain evidence="5">D49</strain>
    </source>
</reference>
<evidence type="ECO:0000256" key="4">
    <source>
        <dbReference type="SAM" id="MobiDB-lite"/>
    </source>
</evidence>
<sequence length="356" mass="39706">MPKLSQYELEREANIARNRALLEELDLKQAVAGLDITPKSAPPTKAKPVQPKKRVTKEEVEAPRRQSSRLKRSAAIDVNESPSKRQKREAELEVLRAKEAEERLEAEERTRIASRPRSHDLDLPVLMGEDSTQEVSSMTTLLQEVAQTPYPKSIGDPESFAFNDDKKDDVALADLRERLKCLKIVSRAKVTQDRVYSAAYHPEITKDLIFFGGGYKHGQLGIWDARASTAEVADEDGEIIHDPDAEGGSYWRLQAHWPATSKSSISGVKFDPLNAHNVFTSSYDCSIRSLSFTTGISRQVYSTSDGTLISSFDLSPEGNEMWLSDSAGGITHLDLREGSKSKTRWYGLSDQKIGKQ</sequence>
<dbReference type="GO" id="GO:2000001">
    <property type="term" value="P:regulation of DNA damage checkpoint"/>
    <property type="evidence" value="ECO:0007669"/>
    <property type="project" value="TreeGrafter"/>
</dbReference>
<evidence type="ECO:0000256" key="3">
    <source>
        <dbReference type="RuleBase" id="RU365004"/>
    </source>
</evidence>
<protein>
    <recommendedName>
        <fullName evidence="3">DNA damage-binding protein CMR1</fullName>
    </recommendedName>
</protein>
<evidence type="ECO:0000313" key="5">
    <source>
        <dbReference type="EMBL" id="KAG5650769.1"/>
    </source>
</evidence>